<keyword evidence="1" id="KW-0378">Hydrolase</keyword>
<dbReference type="GO" id="GO:0016874">
    <property type="term" value="F:ligase activity"/>
    <property type="evidence" value="ECO:0007669"/>
    <property type="project" value="UniProtKB-KW"/>
</dbReference>
<sequence length="331" mass="37985">MLLKVNSKGLYCAKADVYIDPWRPVKKALITHGHADHMRWGNQQYLCHTDTVPVLKVRLGADVVYQSVGYNEPVTINGVSFSFHPAGHILGSSQIRVEYKGEVWVVTGDYKLLPDGLSPEFEPVRCHHFITESTFGLPIYQFESPLTIFDDISNWWQENREQQRATVICCYSLGKAQSILNYFKETEERVFLHGAVANLNDAFRENGYHFIGSRIAADQKKEDFRQALIIAPPSALGTPWMRKFGDYRTAMCSGWMQLRGMRRRRGVDKGFVFSDHCDFNSLNAAVKMSEAENIYITHGYELQYAQWLREAYGLNAQIMKTLYNDTETEEL</sequence>
<evidence type="ECO:0000313" key="2">
    <source>
        <dbReference type="Proteomes" id="UP001242368"/>
    </source>
</evidence>
<gene>
    <name evidence="1" type="ORF">QW060_01510</name>
</gene>
<keyword evidence="1" id="KW-0269">Exonuclease</keyword>
<dbReference type="EMBL" id="JAUFQU010000001">
    <property type="protein sequence ID" value="MDN3705800.1"/>
    <property type="molecule type" value="Genomic_DNA"/>
</dbReference>
<dbReference type="GO" id="GO:0004527">
    <property type="term" value="F:exonuclease activity"/>
    <property type="evidence" value="ECO:0007669"/>
    <property type="project" value="UniProtKB-KW"/>
</dbReference>
<dbReference type="PANTHER" id="PTHR11203:SF49">
    <property type="entry name" value="BLL1145 PROTEIN"/>
    <property type="match status" value="1"/>
</dbReference>
<dbReference type="RefSeq" id="WP_290361949.1">
    <property type="nucleotide sequence ID" value="NZ_JAUFQU010000001.1"/>
</dbReference>
<dbReference type="SUPFAM" id="SSF56281">
    <property type="entry name" value="Metallo-hydrolase/oxidoreductase"/>
    <property type="match status" value="1"/>
</dbReference>
<protein>
    <submittedName>
        <fullName evidence="1">Ligase-associated DNA damage response exonuclease</fullName>
        <ecNumber evidence="1">3.1.-.-</ecNumber>
    </submittedName>
</protein>
<dbReference type="InterPro" id="IPR050698">
    <property type="entry name" value="MBL"/>
</dbReference>
<keyword evidence="1" id="KW-0540">Nuclease</keyword>
<name>A0ABT8CNB6_9FLAO</name>
<reference evidence="2" key="1">
    <citation type="journal article" date="2019" name="Int. J. Syst. Evol. Microbiol.">
        <title>The Global Catalogue of Microorganisms (GCM) 10K type strain sequencing project: providing services to taxonomists for standard genome sequencing and annotation.</title>
        <authorList>
            <consortium name="The Broad Institute Genomics Platform"/>
            <consortium name="The Broad Institute Genome Sequencing Center for Infectious Disease"/>
            <person name="Wu L."/>
            <person name="Ma J."/>
        </authorList>
    </citation>
    <scope>NUCLEOTIDE SEQUENCE [LARGE SCALE GENOMIC DNA]</scope>
    <source>
        <strain evidence="2">CECT 7184</strain>
    </source>
</reference>
<dbReference type="InterPro" id="IPR036866">
    <property type="entry name" value="RibonucZ/Hydroxyglut_hydro"/>
</dbReference>
<dbReference type="NCBIfam" id="TIGR04122">
    <property type="entry name" value="Xnuc_lig_assoc"/>
    <property type="match status" value="1"/>
</dbReference>
<dbReference type="EC" id="3.1.-.-" evidence="1"/>
<dbReference type="InterPro" id="IPR026360">
    <property type="entry name" value="Xnuc_lig_assoc"/>
</dbReference>
<keyword evidence="2" id="KW-1185">Reference proteome</keyword>
<evidence type="ECO:0000313" key="1">
    <source>
        <dbReference type="EMBL" id="MDN3705800.1"/>
    </source>
</evidence>
<dbReference type="PANTHER" id="PTHR11203">
    <property type="entry name" value="CLEAVAGE AND POLYADENYLATION SPECIFICITY FACTOR FAMILY MEMBER"/>
    <property type="match status" value="1"/>
</dbReference>
<accession>A0ABT8CNB6</accession>
<proteinExistence type="predicted"/>
<comment type="caution">
    <text evidence="1">The sequence shown here is derived from an EMBL/GenBank/DDBJ whole genome shotgun (WGS) entry which is preliminary data.</text>
</comment>
<organism evidence="1 2">
    <name type="scientific">Paenimyroides ceti</name>
    <dbReference type="NCBI Taxonomy" id="395087"/>
    <lineage>
        <taxon>Bacteria</taxon>
        <taxon>Pseudomonadati</taxon>
        <taxon>Bacteroidota</taxon>
        <taxon>Flavobacteriia</taxon>
        <taxon>Flavobacteriales</taxon>
        <taxon>Flavobacteriaceae</taxon>
        <taxon>Paenimyroides</taxon>
    </lineage>
</organism>
<dbReference type="Gene3D" id="3.60.15.10">
    <property type="entry name" value="Ribonuclease Z/Hydroxyacylglutathione hydrolase-like"/>
    <property type="match status" value="1"/>
</dbReference>
<keyword evidence="1" id="KW-0436">Ligase</keyword>
<dbReference type="Proteomes" id="UP001242368">
    <property type="component" value="Unassembled WGS sequence"/>
</dbReference>